<dbReference type="InterPro" id="IPR023214">
    <property type="entry name" value="HAD_sf"/>
</dbReference>
<evidence type="ECO:0000256" key="1">
    <source>
        <dbReference type="ARBA" id="ARBA00000830"/>
    </source>
</evidence>
<dbReference type="Gene3D" id="3.40.50.1000">
    <property type="entry name" value="HAD superfamily/HAD-like"/>
    <property type="match status" value="1"/>
</dbReference>
<dbReference type="PRINTS" id="PR00413">
    <property type="entry name" value="HADHALOGNASE"/>
</dbReference>
<dbReference type="SFLD" id="SFLDG01135">
    <property type="entry name" value="C1.5.6:_HAD__Beta-PGM__Phospha"/>
    <property type="match status" value="1"/>
</dbReference>
<dbReference type="Proteomes" id="UP001466331">
    <property type="component" value="Unassembled WGS sequence"/>
</dbReference>
<gene>
    <name evidence="5" type="ORF">WKV44_06250</name>
</gene>
<dbReference type="Pfam" id="PF13419">
    <property type="entry name" value="HAD_2"/>
    <property type="match status" value="1"/>
</dbReference>
<evidence type="ECO:0000256" key="3">
    <source>
        <dbReference type="ARBA" id="ARBA00006171"/>
    </source>
</evidence>
<comment type="catalytic activity">
    <reaction evidence="1">
        <text>2-phosphoglycolate + H2O = glycolate + phosphate</text>
        <dbReference type="Rhea" id="RHEA:14369"/>
        <dbReference type="ChEBI" id="CHEBI:15377"/>
        <dbReference type="ChEBI" id="CHEBI:29805"/>
        <dbReference type="ChEBI" id="CHEBI:43474"/>
        <dbReference type="ChEBI" id="CHEBI:58033"/>
        <dbReference type="EC" id="3.1.3.18"/>
    </reaction>
</comment>
<keyword evidence="6" id="KW-1185">Reference proteome</keyword>
<sequence length="220" mass="24252">MKKIKAVVFDLDGTLINTLEDIALACNKVLSDNGYPEHPVQAYGKMVGDGAITLIERALPPSLRQESEIERLYALFRKEYADRAHRSTCLYPGIKELLEHLKKMGIPMAVLSNKPDFIVKDSVKPFLPLEYFDILLGHKDGEKPKPDPAGLKRIISAWELEKEPSCVCMVGDSDVDVFTAKAAGASSCGAAWGFRGREELEKAGADFVADSACELLEFFS</sequence>
<evidence type="ECO:0000256" key="2">
    <source>
        <dbReference type="ARBA" id="ARBA00004818"/>
    </source>
</evidence>
<dbReference type="SFLD" id="SFLDG01129">
    <property type="entry name" value="C1.5:_HAD__Beta-PGM__Phosphata"/>
    <property type="match status" value="1"/>
</dbReference>
<reference evidence="5 6" key="1">
    <citation type="submission" date="2024-03" db="EMBL/GenBank/DDBJ databases">
        <title>Ignisphaera cupida sp. nov., a hyperthermophilic hydrolytic archaeon from a hot spring of Kamchatka, and proposal of Ignisphaeraceae fam. nov.</title>
        <authorList>
            <person name="Podosokorskaya O.A."/>
            <person name="Elcheninov A.G."/>
            <person name="Maltseva A.I."/>
            <person name="Zayulina K.S."/>
            <person name="Novikov A."/>
            <person name="Merkel A.Y."/>
        </authorList>
    </citation>
    <scope>NUCLEOTIDE SEQUENCE [LARGE SCALE GENOMIC DNA]</scope>
    <source>
        <strain evidence="5 6">38H-sp</strain>
    </source>
</reference>
<keyword evidence="5" id="KW-0378">Hydrolase</keyword>
<comment type="similarity">
    <text evidence="3">Belongs to the HAD-like hydrolase superfamily. CbbY/CbbZ/Gph/YieH family.</text>
</comment>
<dbReference type="RefSeq" id="WP_420069584.1">
    <property type="nucleotide sequence ID" value="NZ_JBCHKQ010000002.1"/>
</dbReference>
<dbReference type="PANTHER" id="PTHR43434:SF1">
    <property type="entry name" value="PHOSPHOGLYCOLATE PHOSPHATASE"/>
    <property type="match status" value="1"/>
</dbReference>
<dbReference type="EMBL" id="JBCHKQ010000002">
    <property type="protein sequence ID" value="MEM5948138.1"/>
    <property type="molecule type" value="Genomic_DNA"/>
</dbReference>
<accession>A0ABU9UBV4</accession>
<dbReference type="Gene3D" id="1.10.150.240">
    <property type="entry name" value="Putative phosphatase, domain 2"/>
    <property type="match status" value="1"/>
</dbReference>
<dbReference type="EC" id="3.1.3.18" evidence="4"/>
<dbReference type="PANTHER" id="PTHR43434">
    <property type="entry name" value="PHOSPHOGLYCOLATE PHOSPHATASE"/>
    <property type="match status" value="1"/>
</dbReference>
<evidence type="ECO:0000313" key="6">
    <source>
        <dbReference type="Proteomes" id="UP001466331"/>
    </source>
</evidence>
<dbReference type="GO" id="GO:0016787">
    <property type="term" value="F:hydrolase activity"/>
    <property type="evidence" value="ECO:0007669"/>
    <property type="project" value="UniProtKB-KW"/>
</dbReference>
<name>A0ABU9UBV4_9SPIR</name>
<dbReference type="InterPro" id="IPR006439">
    <property type="entry name" value="HAD-SF_hydro_IA"/>
</dbReference>
<comment type="caution">
    <text evidence="5">The sequence shown here is derived from an EMBL/GenBank/DDBJ whole genome shotgun (WGS) entry which is preliminary data.</text>
</comment>
<dbReference type="InterPro" id="IPR023198">
    <property type="entry name" value="PGP-like_dom2"/>
</dbReference>
<evidence type="ECO:0000313" key="5">
    <source>
        <dbReference type="EMBL" id="MEM5948138.1"/>
    </source>
</evidence>
<organism evidence="5 6">
    <name type="scientific">Rarispira pelagica</name>
    <dbReference type="NCBI Taxonomy" id="3141764"/>
    <lineage>
        <taxon>Bacteria</taxon>
        <taxon>Pseudomonadati</taxon>
        <taxon>Spirochaetota</taxon>
        <taxon>Spirochaetia</taxon>
        <taxon>Winmispirales</taxon>
        <taxon>Winmispiraceae</taxon>
        <taxon>Rarispira</taxon>
    </lineage>
</organism>
<comment type="pathway">
    <text evidence="2">Organic acid metabolism; glycolate biosynthesis; glycolate from 2-phosphoglycolate: step 1/1.</text>
</comment>
<dbReference type="SFLD" id="SFLDS00003">
    <property type="entry name" value="Haloacid_Dehalogenase"/>
    <property type="match status" value="1"/>
</dbReference>
<dbReference type="InterPro" id="IPR036412">
    <property type="entry name" value="HAD-like_sf"/>
</dbReference>
<dbReference type="SUPFAM" id="SSF56784">
    <property type="entry name" value="HAD-like"/>
    <property type="match status" value="1"/>
</dbReference>
<proteinExistence type="inferred from homology"/>
<evidence type="ECO:0000256" key="4">
    <source>
        <dbReference type="ARBA" id="ARBA00013078"/>
    </source>
</evidence>
<dbReference type="InterPro" id="IPR050155">
    <property type="entry name" value="HAD-like_hydrolase_sf"/>
</dbReference>
<protein>
    <recommendedName>
        <fullName evidence="4">phosphoglycolate phosphatase</fullName>
        <ecNumber evidence="4">3.1.3.18</ecNumber>
    </recommendedName>
</protein>
<dbReference type="InterPro" id="IPR041492">
    <property type="entry name" value="HAD_2"/>
</dbReference>